<dbReference type="PROSITE" id="PS50112">
    <property type="entry name" value="PAS"/>
    <property type="match status" value="1"/>
</dbReference>
<evidence type="ECO:0000256" key="3">
    <source>
        <dbReference type="ARBA" id="ARBA00023015"/>
    </source>
</evidence>
<dbReference type="PROSITE" id="PS00676">
    <property type="entry name" value="SIGMA54_INTERACT_2"/>
    <property type="match status" value="1"/>
</dbReference>
<organism evidence="9 10">
    <name type="scientific">Clostridium aciditolerans</name>
    <dbReference type="NCBI Taxonomy" id="339861"/>
    <lineage>
        <taxon>Bacteria</taxon>
        <taxon>Bacillati</taxon>
        <taxon>Bacillota</taxon>
        <taxon>Clostridia</taxon>
        <taxon>Eubacteriales</taxon>
        <taxon>Clostridiaceae</taxon>
        <taxon>Clostridium</taxon>
    </lineage>
</organism>
<dbReference type="CDD" id="cd00130">
    <property type="entry name" value="PAS"/>
    <property type="match status" value="1"/>
</dbReference>
<dbReference type="Gene3D" id="1.10.8.60">
    <property type="match status" value="1"/>
</dbReference>
<dbReference type="InterPro" id="IPR025943">
    <property type="entry name" value="Sigma_54_int_dom_ATP-bd_2"/>
</dbReference>
<accession>A0A934M061</accession>
<comment type="caution">
    <text evidence="9">The sequence shown here is derived from an EMBL/GenBank/DDBJ whole genome shotgun (WGS) entry which is preliminary data.</text>
</comment>
<dbReference type="InterPro" id="IPR058031">
    <property type="entry name" value="AAA_lid_NorR"/>
</dbReference>
<evidence type="ECO:0000313" key="10">
    <source>
        <dbReference type="Proteomes" id="UP000622687"/>
    </source>
</evidence>
<evidence type="ECO:0000313" key="9">
    <source>
        <dbReference type="EMBL" id="MBI6871769.1"/>
    </source>
</evidence>
<dbReference type="Gene3D" id="3.40.50.300">
    <property type="entry name" value="P-loop containing nucleotide triphosphate hydrolases"/>
    <property type="match status" value="1"/>
</dbReference>
<evidence type="ECO:0000256" key="2">
    <source>
        <dbReference type="ARBA" id="ARBA00022840"/>
    </source>
</evidence>
<proteinExistence type="predicted"/>
<dbReference type="PANTHER" id="PTHR32071:SF57">
    <property type="entry name" value="C4-DICARBOXYLATE TRANSPORT TRANSCRIPTIONAL REGULATORY PROTEIN DCTD"/>
    <property type="match status" value="1"/>
</dbReference>
<keyword evidence="1" id="KW-0547">Nucleotide-binding</keyword>
<dbReference type="GO" id="GO:0006355">
    <property type="term" value="P:regulation of DNA-templated transcription"/>
    <property type="evidence" value="ECO:0007669"/>
    <property type="project" value="InterPro"/>
</dbReference>
<keyword evidence="4" id="KW-0238">DNA-binding</keyword>
<evidence type="ECO:0000256" key="1">
    <source>
        <dbReference type="ARBA" id="ARBA00022741"/>
    </source>
</evidence>
<dbReference type="SUPFAM" id="SSF52540">
    <property type="entry name" value="P-loop containing nucleoside triphosphate hydrolases"/>
    <property type="match status" value="1"/>
</dbReference>
<dbReference type="FunFam" id="3.40.50.300:FF:000006">
    <property type="entry name" value="DNA-binding transcriptional regulator NtrC"/>
    <property type="match status" value="1"/>
</dbReference>
<dbReference type="InterPro" id="IPR025662">
    <property type="entry name" value="Sigma_54_int_dom_ATP-bd_1"/>
</dbReference>
<sequence length="456" mass="51344">MYKKNILENDSIILNIIMDTLYDGIITINKEGFITMISKGYAMIFKKKREDIIGKHITEIVEETRLPRVVKTGQAEIAELLKINSQYLIVSRIPIVKDGEVIGAIAKIIFKSIKDLNDMHEHINRMKKQLNGLTNNISVLNRTTYSFEDIVGEGVLIKGAKRFAEKAAWSSSNVLLLGESGTGKELFAHAIHKESRRRNGAFIKVNCGAIPGELLESELFGYEGGSFTGAKKEGKIGKFELADGGTIFLDEIGDMPIYMQVKLLRVLQEKEVEKIGSEGPKKIDVRVIAATNQNLEQLVKEDKFRKDLFYRLNVLTINVPSLKERREDIETIVYHIINKISNKVSKYIEGISNEALEYIKSYSWPGNVRELENVLERAITIIENETVIDVKHLPSKITAIRECKPVRNLQDILNDAEKEAILNSISAAKGNKSKAAQLLGISRSSLYEKMSKLHID</sequence>
<dbReference type="InterPro" id="IPR009057">
    <property type="entry name" value="Homeodomain-like_sf"/>
</dbReference>
<dbReference type="Pfam" id="PF02954">
    <property type="entry name" value="HTH_8"/>
    <property type="match status" value="1"/>
</dbReference>
<dbReference type="SMART" id="SM00382">
    <property type="entry name" value="AAA"/>
    <property type="match status" value="1"/>
</dbReference>
<dbReference type="InterPro" id="IPR003593">
    <property type="entry name" value="AAA+_ATPase"/>
</dbReference>
<evidence type="ECO:0000256" key="6">
    <source>
        <dbReference type="SAM" id="Coils"/>
    </source>
</evidence>
<dbReference type="AlphaFoldDB" id="A0A934M061"/>
<dbReference type="EMBL" id="JAEEGB010000004">
    <property type="protein sequence ID" value="MBI6871769.1"/>
    <property type="molecule type" value="Genomic_DNA"/>
</dbReference>
<dbReference type="PROSITE" id="PS50045">
    <property type="entry name" value="SIGMA54_INTERACT_4"/>
    <property type="match status" value="1"/>
</dbReference>
<feature type="domain" description="Sigma-54 factor interaction" evidence="7">
    <location>
        <begin position="150"/>
        <end position="380"/>
    </location>
</feature>
<dbReference type="Pfam" id="PF25601">
    <property type="entry name" value="AAA_lid_14"/>
    <property type="match status" value="1"/>
</dbReference>
<evidence type="ECO:0000256" key="5">
    <source>
        <dbReference type="ARBA" id="ARBA00023163"/>
    </source>
</evidence>
<dbReference type="PRINTS" id="PR01590">
    <property type="entry name" value="HTHFIS"/>
</dbReference>
<dbReference type="InterPro" id="IPR035965">
    <property type="entry name" value="PAS-like_dom_sf"/>
</dbReference>
<evidence type="ECO:0000259" key="7">
    <source>
        <dbReference type="PROSITE" id="PS50045"/>
    </source>
</evidence>
<evidence type="ECO:0000259" key="8">
    <source>
        <dbReference type="PROSITE" id="PS50112"/>
    </source>
</evidence>
<dbReference type="GO" id="GO:0043565">
    <property type="term" value="F:sequence-specific DNA binding"/>
    <property type="evidence" value="ECO:0007669"/>
    <property type="project" value="InterPro"/>
</dbReference>
<keyword evidence="2" id="KW-0067">ATP-binding</keyword>
<dbReference type="PROSITE" id="PS00688">
    <property type="entry name" value="SIGMA54_INTERACT_3"/>
    <property type="match status" value="1"/>
</dbReference>
<dbReference type="InterPro" id="IPR002078">
    <property type="entry name" value="Sigma_54_int"/>
</dbReference>
<name>A0A934M061_9CLOT</name>
<protein>
    <submittedName>
        <fullName evidence="9">Sigma 54-interacting transcriptional regulator</fullName>
    </submittedName>
</protein>
<dbReference type="SUPFAM" id="SSF46689">
    <property type="entry name" value="Homeodomain-like"/>
    <property type="match status" value="1"/>
</dbReference>
<dbReference type="InterPro" id="IPR025944">
    <property type="entry name" value="Sigma_54_int_dom_CS"/>
</dbReference>
<reference evidence="9" key="1">
    <citation type="submission" date="2020-12" db="EMBL/GenBank/DDBJ databases">
        <title>Clostridium thailandense sp. nov., a novel acetogenic bacterium isolated from peat land soil in Thailand.</title>
        <authorList>
            <person name="Chaikitkaew S."/>
            <person name="Birkeland N.K."/>
        </authorList>
    </citation>
    <scope>NUCLEOTIDE SEQUENCE</scope>
    <source>
        <strain evidence="9">DSM 17425</strain>
    </source>
</reference>
<dbReference type="InterPro" id="IPR027417">
    <property type="entry name" value="P-loop_NTPase"/>
</dbReference>
<dbReference type="SUPFAM" id="SSF55785">
    <property type="entry name" value="PYP-like sensor domain (PAS domain)"/>
    <property type="match status" value="1"/>
</dbReference>
<feature type="domain" description="PAS" evidence="8">
    <location>
        <begin position="10"/>
        <end position="84"/>
    </location>
</feature>
<dbReference type="Pfam" id="PF00158">
    <property type="entry name" value="Sigma54_activat"/>
    <property type="match status" value="1"/>
</dbReference>
<dbReference type="Proteomes" id="UP000622687">
    <property type="component" value="Unassembled WGS sequence"/>
</dbReference>
<gene>
    <name evidence="9" type="ORF">I6U51_03490</name>
</gene>
<dbReference type="GO" id="GO:0005524">
    <property type="term" value="F:ATP binding"/>
    <property type="evidence" value="ECO:0007669"/>
    <property type="project" value="UniProtKB-KW"/>
</dbReference>
<dbReference type="Gene3D" id="3.30.450.20">
    <property type="entry name" value="PAS domain"/>
    <property type="match status" value="1"/>
</dbReference>
<keyword evidence="5" id="KW-0804">Transcription</keyword>
<dbReference type="CDD" id="cd00009">
    <property type="entry name" value="AAA"/>
    <property type="match status" value="1"/>
</dbReference>
<keyword evidence="3" id="KW-0805">Transcription regulation</keyword>
<keyword evidence="6" id="KW-0175">Coiled coil</keyword>
<evidence type="ECO:0000256" key="4">
    <source>
        <dbReference type="ARBA" id="ARBA00023125"/>
    </source>
</evidence>
<dbReference type="PROSITE" id="PS00675">
    <property type="entry name" value="SIGMA54_INTERACT_1"/>
    <property type="match status" value="1"/>
</dbReference>
<dbReference type="Gene3D" id="1.10.10.60">
    <property type="entry name" value="Homeodomain-like"/>
    <property type="match status" value="1"/>
</dbReference>
<dbReference type="PANTHER" id="PTHR32071">
    <property type="entry name" value="TRANSCRIPTIONAL REGULATORY PROTEIN"/>
    <property type="match status" value="1"/>
</dbReference>
<dbReference type="InterPro" id="IPR000014">
    <property type="entry name" value="PAS"/>
</dbReference>
<dbReference type="InterPro" id="IPR002197">
    <property type="entry name" value="HTH_Fis"/>
</dbReference>
<dbReference type="SMART" id="SM00091">
    <property type="entry name" value="PAS"/>
    <property type="match status" value="1"/>
</dbReference>
<keyword evidence="10" id="KW-1185">Reference proteome</keyword>
<feature type="coiled-coil region" evidence="6">
    <location>
        <begin position="116"/>
        <end position="143"/>
    </location>
</feature>
<dbReference type="RefSeq" id="WP_211141204.1">
    <property type="nucleotide sequence ID" value="NZ_JAEEGB010000004.1"/>
</dbReference>